<sequence length="66" mass="7066">MRRAALRKRSEMRWPESGTTTSPSRRQTRAPRTDESSSSSSPPVPGPGASASKMAAPETEAEGRGH</sequence>
<evidence type="ECO:0000313" key="2">
    <source>
        <dbReference type="EMBL" id="EGV98127.1"/>
    </source>
</evidence>
<evidence type="ECO:0000256" key="1">
    <source>
        <dbReference type="SAM" id="MobiDB-lite"/>
    </source>
</evidence>
<evidence type="ECO:0000313" key="3">
    <source>
        <dbReference type="Proteomes" id="UP000001075"/>
    </source>
</evidence>
<dbReference type="AlphaFoldDB" id="G3HC05"/>
<name>G3HC05_CRIGR</name>
<dbReference type="InParanoid" id="G3HC05"/>
<dbReference type="Proteomes" id="UP000001075">
    <property type="component" value="Unassembled WGS sequence"/>
</dbReference>
<gene>
    <name evidence="2" type="ORF">I79_008046</name>
</gene>
<feature type="compositionally biased region" description="Low complexity" evidence="1">
    <location>
        <begin position="36"/>
        <end position="52"/>
    </location>
</feature>
<protein>
    <submittedName>
        <fullName evidence="2">Uncharacterized protein</fullName>
    </submittedName>
</protein>
<organism evidence="2 3">
    <name type="scientific">Cricetulus griseus</name>
    <name type="common">Chinese hamster</name>
    <name type="synonym">Cricetulus barabensis griseus</name>
    <dbReference type="NCBI Taxonomy" id="10029"/>
    <lineage>
        <taxon>Eukaryota</taxon>
        <taxon>Metazoa</taxon>
        <taxon>Chordata</taxon>
        <taxon>Craniata</taxon>
        <taxon>Vertebrata</taxon>
        <taxon>Euteleostomi</taxon>
        <taxon>Mammalia</taxon>
        <taxon>Eutheria</taxon>
        <taxon>Euarchontoglires</taxon>
        <taxon>Glires</taxon>
        <taxon>Rodentia</taxon>
        <taxon>Myomorpha</taxon>
        <taxon>Muroidea</taxon>
        <taxon>Cricetidae</taxon>
        <taxon>Cricetinae</taxon>
        <taxon>Cricetulus</taxon>
    </lineage>
</organism>
<accession>G3HC05</accession>
<reference evidence="3" key="1">
    <citation type="journal article" date="2011" name="Nat. Biotechnol.">
        <title>The genomic sequence of the Chinese hamster ovary (CHO)-K1 cell line.</title>
        <authorList>
            <person name="Xu X."/>
            <person name="Nagarajan H."/>
            <person name="Lewis N.E."/>
            <person name="Pan S."/>
            <person name="Cai Z."/>
            <person name="Liu X."/>
            <person name="Chen W."/>
            <person name="Xie M."/>
            <person name="Wang W."/>
            <person name="Hammond S."/>
            <person name="Andersen M.R."/>
            <person name="Neff N."/>
            <person name="Passarelli B."/>
            <person name="Koh W."/>
            <person name="Fan H.C."/>
            <person name="Wang J."/>
            <person name="Gui Y."/>
            <person name="Lee K.H."/>
            <person name="Betenbaugh M.J."/>
            <person name="Quake S.R."/>
            <person name="Famili I."/>
            <person name="Palsson B.O."/>
            <person name="Wang J."/>
        </authorList>
    </citation>
    <scope>NUCLEOTIDE SEQUENCE [LARGE SCALE GENOMIC DNA]</scope>
    <source>
        <strain evidence="3">CHO K1 cell line</strain>
    </source>
</reference>
<feature type="region of interest" description="Disordered" evidence="1">
    <location>
        <begin position="1"/>
        <end position="66"/>
    </location>
</feature>
<proteinExistence type="predicted"/>
<dbReference type="EMBL" id="JH000275">
    <property type="protein sequence ID" value="EGV98127.1"/>
    <property type="molecule type" value="Genomic_DNA"/>
</dbReference>